<evidence type="ECO:0000313" key="2">
    <source>
        <dbReference type="Proteomes" id="UP000730618"/>
    </source>
</evidence>
<gene>
    <name evidence="1" type="ORF">PAECIP111802_01948</name>
</gene>
<dbReference type="Proteomes" id="UP000730618">
    <property type="component" value="Unassembled WGS sequence"/>
</dbReference>
<organism evidence="1 2">
    <name type="scientific">Paenibacillus allorhizosphaerae</name>
    <dbReference type="NCBI Taxonomy" id="2849866"/>
    <lineage>
        <taxon>Bacteria</taxon>
        <taxon>Bacillati</taxon>
        <taxon>Bacillota</taxon>
        <taxon>Bacilli</taxon>
        <taxon>Bacillales</taxon>
        <taxon>Paenibacillaceae</taxon>
        <taxon>Paenibacillus</taxon>
    </lineage>
</organism>
<keyword evidence="2" id="KW-1185">Reference proteome</keyword>
<reference evidence="1 2" key="1">
    <citation type="submission" date="2021-06" db="EMBL/GenBank/DDBJ databases">
        <authorList>
            <person name="Criscuolo A."/>
        </authorList>
    </citation>
    <scope>NUCLEOTIDE SEQUENCE [LARGE SCALE GENOMIC DNA]</scope>
    <source>
        <strain evidence="2">CIP 111802</strain>
    </source>
</reference>
<dbReference type="RefSeq" id="WP_218098272.1">
    <property type="nucleotide sequence ID" value="NZ_CAJVCE010000004.1"/>
</dbReference>
<protein>
    <submittedName>
        <fullName evidence="1">Uncharacterized protein</fullName>
    </submittedName>
</protein>
<name>A0ABM8VF32_9BACL</name>
<comment type="caution">
    <text evidence="1">The sequence shown here is derived from an EMBL/GenBank/DDBJ whole genome shotgun (WGS) entry which is preliminary data.</text>
</comment>
<proteinExistence type="predicted"/>
<dbReference type="EMBL" id="CAJVCE010000004">
    <property type="protein sequence ID" value="CAG7633445.1"/>
    <property type="molecule type" value="Genomic_DNA"/>
</dbReference>
<evidence type="ECO:0000313" key="1">
    <source>
        <dbReference type="EMBL" id="CAG7633445.1"/>
    </source>
</evidence>
<accession>A0ABM8VF32</accession>
<sequence>MAQPTRYDDIVVKAIDNAEKKIRANSTDINTVIRSAQEEADKLIEAEKAAKK</sequence>